<dbReference type="Proteomes" id="UP001162029">
    <property type="component" value="Unassembled WGS sequence"/>
</dbReference>
<gene>
    <name evidence="3" type="ORF">PDE001_LOCUS11420</name>
</gene>
<feature type="compositionally biased region" description="Low complexity" evidence="2">
    <location>
        <begin position="365"/>
        <end position="375"/>
    </location>
</feature>
<feature type="compositionally biased region" description="Pro residues" evidence="2">
    <location>
        <begin position="1"/>
        <end position="10"/>
    </location>
</feature>
<keyword evidence="4" id="KW-1185">Reference proteome</keyword>
<sequence length="412" mass="45007">MPSNPAPSELPPAGIGETSSFGSRPVNSGTSAAAGDAPVVLSARGPLTRVPAVPEYAYSGAPPVTPMFPSARVGSPVVDRATLDGLIDSIYHQLEAQQEMADNYSPLEQAWHAQKARGDQLEQELQQLGAAASPFVQYAQQRYNWQHLQHREAAGHVEQYRHEIARLAGQTKELEDLQQENSRLHSALHLAKTARHADQEKLQRQVALLQQRVSQVVVQATASKRQVAADLETANRKASKYQKKYFRVIQDHKNTKNRLGVTRFDLDQARSTMVDLAAGRDQAVKERDSLWNRLVCITREAPPGHPSSSPSANVGVTPGAKKRLRSASIRDSSGPPIIRRKISGEASGPGEASKLGNSNADTRSRATASKTRSAAGGLSDLASQRRNPRRQQVDRKPHFCLEDAINCQWIAT</sequence>
<evidence type="ECO:0000313" key="4">
    <source>
        <dbReference type="Proteomes" id="UP001162029"/>
    </source>
</evidence>
<evidence type="ECO:0000256" key="2">
    <source>
        <dbReference type="SAM" id="MobiDB-lite"/>
    </source>
</evidence>
<name>A0AAV0VB81_9STRA</name>
<feature type="compositionally biased region" description="Polar residues" evidence="2">
    <location>
        <begin position="17"/>
        <end position="31"/>
    </location>
</feature>
<organism evidence="3 4">
    <name type="scientific">Peronospora destructor</name>
    <dbReference type="NCBI Taxonomy" id="86335"/>
    <lineage>
        <taxon>Eukaryota</taxon>
        <taxon>Sar</taxon>
        <taxon>Stramenopiles</taxon>
        <taxon>Oomycota</taxon>
        <taxon>Peronosporomycetes</taxon>
        <taxon>Peronosporales</taxon>
        <taxon>Peronosporaceae</taxon>
        <taxon>Peronospora</taxon>
    </lineage>
</organism>
<dbReference type="AlphaFoldDB" id="A0AAV0VB81"/>
<protein>
    <submittedName>
        <fullName evidence="3">Uncharacterized protein</fullName>
    </submittedName>
</protein>
<feature type="region of interest" description="Disordered" evidence="2">
    <location>
        <begin position="300"/>
        <end position="395"/>
    </location>
</feature>
<feature type="coiled-coil region" evidence="1">
    <location>
        <begin position="157"/>
        <end position="194"/>
    </location>
</feature>
<proteinExistence type="predicted"/>
<comment type="caution">
    <text evidence="3">The sequence shown here is derived from an EMBL/GenBank/DDBJ whole genome shotgun (WGS) entry which is preliminary data.</text>
</comment>
<reference evidence="3" key="1">
    <citation type="submission" date="2022-12" db="EMBL/GenBank/DDBJ databases">
        <authorList>
            <person name="Webb A."/>
        </authorList>
    </citation>
    <scope>NUCLEOTIDE SEQUENCE</scope>
    <source>
        <strain evidence="3">Pd1</strain>
    </source>
</reference>
<evidence type="ECO:0000256" key="1">
    <source>
        <dbReference type="SAM" id="Coils"/>
    </source>
</evidence>
<keyword evidence="1" id="KW-0175">Coiled coil</keyword>
<feature type="region of interest" description="Disordered" evidence="2">
    <location>
        <begin position="1"/>
        <end position="38"/>
    </location>
</feature>
<evidence type="ECO:0000313" key="3">
    <source>
        <dbReference type="EMBL" id="CAI5746429.1"/>
    </source>
</evidence>
<dbReference type="EMBL" id="CANTFM010002575">
    <property type="protein sequence ID" value="CAI5746429.1"/>
    <property type="molecule type" value="Genomic_DNA"/>
</dbReference>
<accession>A0AAV0VB81</accession>